<reference evidence="1" key="1">
    <citation type="submission" date="2018-07" db="EMBL/GenBank/DDBJ databases">
        <authorList>
            <consortium name="PulseNet: The National Subtyping Network for Foodborne Disease Surveillance"/>
            <person name="Tarr C.L."/>
            <person name="Trees E."/>
            <person name="Katz L.S."/>
            <person name="Carleton-Romer H.A."/>
            <person name="Stroika S."/>
            <person name="Kucerova Z."/>
            <person name="Roache K.F."/>
            <person name="Sabol A.L."/>
            <person name="Besser J."/>
            <person name="Gerner-Smidt P."/>
        </authorList>
    </citation>
    <scope>NUCLEOTIDE SEQUENCE</scope>
    <source>
        <strain evidence="1">PNUSAS027057</strain>
        <strain evidence="3">PNUSAS104137</strain>
        <strain evidence="2">PNUSAS104160</strain>
        <strain evidence="4">PNUSAS107527</strain>
    </source>
</reference>
<evidence type="ECO:0000313" key="4">
    <source>
        <dbReference type="EMBL" id="EDD1779521.1"/>
    </source>
</evidence>
<name>A0A5V4DTM2_SALER</name>
<dbReference type="EMBL" id="AAHBDR010000020">
    <property type="protein sequence ID" value="EBU1668178.1"/>
    <property type="molecule type" value="Genomic_DNA"/>
</dbReference>
<dbReference type="EMBL" id="AALHPX010000120">
    <property type="protein sequence ID" value="ECZ7313120.1"/>
    <property type="molecule type" value="Genomic_DNA"/>
</dbReference>
<evidence type="ECO:0000313" key="3">
    <source>
        <dbReference type="EMBL" id="ECZ7313120.1"/>
    </source>
</evidence>
<dbReference type="AlphaFoldDB" id="A0A5V4DTM2"/>
<evidence type="ECO:0000313" key="1">
    <source>
        <dbReference type="EMBL" id="EBU1668178.1"/>
    </source>
</evidence>
<comment type="caution">
    <text evidence="1">The sequence shown here is derived from an EMBL/GenBank/DDBJ whole genome shotgun (WGS) entry which is preliminary data.</text>
</comment>
<proteinExistence type="predicted"/>
<gene>
    <name evidence="1" type="ORF">CS184_20425</name>
    <name evidence="2" type="ORF">F8330_10615</name>
    <name evidence="3" type="ORF">F8351_18735</name>
    <name evidence="4" type="ORF">GA291_04205</name>
</gene>
<accession>A0A5V4DTM2</accession>
<sequence>MMYGWQIFDENGTLKYDHSVIMSHWIGSFDIPFVTRPGWSHTISGIPFIGGTPYAFCVPNSALRTPAGFAYACTTPDILVGSDFIRLSYPSALFNYPDDLGVGLALGGLTLHYGVYNA</sequence>
<dbReference type="EMBL" id="AALTIN010000010">
    <property type="protein sequence ID" value="EDD1779521.1"/>
    <property type="molecule type" value="Genomic_DNA"/>
</dbReference>
<protein>
    <submittedName>
        <fullName evidence="1">Uncharacterized protein</fullName>
    </submittedName>
</protein>
<organism evidence="1">
    <name type="scientific">Salmonella enterica</name>
    <name type="common">Salmonella choleraesuis</name>
    <dbReference type="NCBI Taxonomy" id="28901"/>
    <lineage>
        <taxon>Bacteria</taxon>
        <taxon>Pseudomonadati</taxon>
        <taxon>Pseudomonadota</taxon>
        <taxon>Gammaproteobacteria</taxon>
        <taxon>Enterobacterales</taxon>
        <taxon>Enterobacteriaceae</taxon>
        <taxon>Salmonella</taxon>
    </lineage>
</organism>
<dbReference type="EMBL" id="AALHON010000019">
    <property type="protein sequence ID" value="ECZ7152096.1"/>
    <property type="molecule type" value="Genomic_DNA"/>
</dbReference>
<evidence type="ECO:0000313" key="2">
    <source>
        <dbReference type="EMBL" id="ECZ7152096.1"/>
    </source>
</evidence>